<feature type="signal peptide" evidence="1">
    <location>
        <begin position="1"/>
        <end position="25"/>
    </location>
</feature>
<dbReference type="Gene3D" id="2.40.50.90">
    <property type="match status" value="1"/>
</dbReference>
<evidence type="ECO:0000259" key="2">
    <source>
        <dbReference type="PROSITE" id="PS50830"/>
    </source>
</evidence>
<dbReference type="InterPro" id="IPR016071">
    <property type="entry name" value="Staphylococal_nuclease_OB-fold"/>
</dbReference>
<keyword evidence="4" id="KW-1185">Reference proteome</keyword>
<keyword evidence="1" id="KW-0732">Signal</keyword>
<dbReference type="Proteomes" id="UP001055247">
    <property type="component" value="Unassembled WGS sequence"/>
</dbReference>
<name>A0AAV4ZI22_9HYPH</name>
<feature type="domain" description="TNase-like" evidence="2">
    <location>
        <begin position="39"/>
        <end position="153"/>
    </location>
</feature>
<proteinExistence type="predicted"/>
<protein>
    <recommendedName>
        <fullName evidence="2">TNase-like domain-containing protein</fullName>
    </recommendedName>
</protein>
<dbReference type="RefSeq" id="WP_238229740.1">
    <property type="nucleotide sequence ID" value="NZ_BPQO01000004.1"/>
</dbReference>
<dbReference type="EMBL" id="BPQO01000004">
    <property type="protein sequence ID" value="GJD87744.1"/>
    <property type="molecule type" value="Genomic_DNA"/>
</dbReference>
<reference evidence="3" key="2">
    <citation type="submission" date="2021-08" db="EMBL/GenBank/DDBJ databases">
        <authorList>
            <person name="Tani A."/>
            <person name="Ola A."/>
            <person name="Ogura Y."/>
            <person name="Katsura K."/>
            <person name="Hayashi T."/>
        </authorList>
    </citation>
    <scope>NUCLEOTIDE SEQUENCE</scope>
    <source>
        <strain evidence="3">DSM 16372</strain>
    </source>
</reference>
<feature type="chain" id="PRO_5043629851" description="TNase-like domain-containing protein" evidence="1">
    <location>
        <begin position="26"/>
        <end position="172"/>
    </location>
</feature>
<comment type="caution">
    <text evidence="3">The sequence shown here is derived from an EMBL/GenBank/DDBJ whole genome shotgun (WGS) entry which is preliminary data.</text>
</comment>
<reference evidence="3" key="1">
    <citation type="journal article" date="2016" name="Front. Microbiol.">
        <title>Genome Sequence of the Piezophilic, Mesophilic Sulfate-Reducing Bacterium Desulfovibrio indicus J2T.</title>
        <authorList>
            <person name="Cao J."/>
            <person name="Maignien L."/>
            <person name="Shao Z."/>
            <person name="Alain K."/>
            <person name="Jebbar M."/>
        </authorList>
    </citation>
    <scope>NUCLEOTIDE SEQUENCE</scope>
    <source>
        <strain evidence="3">DSM 16372</strain>
    </source>
</reference>
<evidence type="ECO:0000313" key="4">
    <source>
        <dbReference type="Proteomes" id="UP001055247"/>
    </source>
</evidence>
<dbReference type="InterPro" id="IPR035437">
    <property type="entry name" value="SNase_OB-fold_sf"/>
</dbReference>
<dbReference type="SMART" id="SM00318">
    <property type="entry name" value="SNc"/>
    <property type="match status" value="1"/>
</dbReference>
<evidence type="ECO:0000313" key="3">
    <source>
        <dbReference type="EMBL" id="GJD87744.1"/>
    </source>
</evidence>
<dbReference type="AlphaFoldDB" id="A0AAV4ZI22"/>
<dbReference type="PANTHER" id="PTHR12302:SF26">
    <property type="entry name" value="BLR1266 PROTEIN"/>
    <property type="match status" value="1"/>
</dbReference>
<organism evidence="3 4">
    <name type="scientific">Methylobacterium hispanicum</name>
    <dbReference type="NCBI Taxonomy" id="270350"/>
    <lineage>
        <taxon>Bacteria</taxon>
        <taxon>Pseudomonadati</taxon>
        <taxon>Pseudomonadota</taxon>
        <taxon>Alphaproteobacteria</taxon>
        <taxon>Hyphomicrobiales</taxon>
        <taxon>Methylobacteriaceae</taxon>
        <taxon>Methylobacterium</taxon>
    </lineage>
</organism>
<dbReference type="Pfam" id="PF00565">
    <property type="entry name" value="SNase"/>
    <property type="match status" value="1"/>
</dbReference>
<evidence type="ECO:0000256" key="1">
    <source>
        <dbReference type="SAM" id="SignalP"/>
    </source>
</evidence>
<dbReference type="PANTHER" id="PTHR12302">
    <property type="entry name" value="EBNA2 BINDING PROTEIN P100"/>
    <property type="match status" value="1"/>
</dbReference>
<dbReference type="SUPFAM" id="SSF50199">
    <property type="entry name" value="Staphylococcal nuclease"/>
    <property type="match status" value="1"/>
</dbReference>
<sequence length="172" mass="18600">MKERMTMRLATIALLAACATAPAAAYDDVPDEIAGRASVIDGDTIEIRGVRIRIGGIDAPESDQTCSRAEGVYLCGNLSAAHLDRLLAGRTVVCRGHDRSYDRIVAACTVAGVDVGSAQVSAGWALDYVRYSKGRYAAAEAEARRAKAGIWQGEFVEPEAWRRARKSERRSR</sequence>
<accession>A0AAV4ZI22</accession>
<dbReference type="PROSITE" id="PS50830">
    <property type="entry name" value="TNASE_3"/>
    <property type="match status" value="1"/>
</dbReference>
<gene>
    <name evidence="3" type="ORF">BHAOGJBA_1249</name>
</gene>